<name>A0AAN6GLX1_9BASI</name>
<protein>
    <submittedName>
        <fullName evidence="3">Uncharacterized protein</fullName>
    </submittedName>
</protein>
<feature type="region of interest" description="Disordered" evidence="1">
    <location>
        <begin position="214"/>
        <end position="275"/>
    </location>
</feature>
<keyword evidence="4" id="KW-1185">Reference proteome</keyword>
<keyword evidence="2" id="KW-0812">Transmembrane</keyword>
<keyword evidence="2" id="KW-1133">Transmembrane helix</keyword>
<dbReference type="Proteomes" id="UP001176517">
    <property type="component" value="Unassembled WGS sequence"/>
</dbReference>
<feature type="transmembrane region" description="Helical" evidence="2">
    <location>
        <begin position="46"/>
        <end position="66"/>
    </location>
</feature>
<comment type="caution">
    <text evidence="3">The sequence shown here is derived from an EMBL/GenBank/DDBJ whole genome shotgun (WGS) entry which is preliminary data.</text>
</comment>
<evidence type="ECO:0000256" key="1">
    <source>
        <dbReference type="SAM" id="MobiDB-lite"/>
    </source>
</evidence>
<gene>
    <name evidence="3" type="ORF">OC846_006291</name>
</gene>
<accession>A0AAN6GLX1</accession>
<evidence type="ECO:0000313" key="4">
    <source>
        <dbReference type="Proteomes" id="UP001176517"/>
    </source>
</evidence>
<keyword evidence="2" id="KW-0472">Membrane</keyword>
<feature type="transmembrane region" description="Helical" evidence="2">
    <location>
        <begin position="107"/>
        <end position="124"/>
    </location>
</feature>
<dbReference type="AlphaFoldDB" id="A0AAN6GLX1"/>
<feature type="transmembrane region" description="Helical" evidence="2">
    <location>
        <begin position="159"/>
        <end position="181"/>
    </location>
</feature>
<reference evidence="3" key="1">
    <citation type="journal article" date="2023" name="PhytoFront">
        <title>Draft Genome Resources of Seven Strains of Tilletia horrida, Causal Agent of Kernel Smut of Rice.</title>
        <authorList>
            <person name="Khanal S."/>
            <person name="Antony Babu S."/>
            <person name="Zhou X.G."/>
        </authorList>
    </citation>
    <scope>NUCLEOTIDE SEQUENCE</scope>
    <source>
        <strain evidence="3">TX6</strain>
    </source>
</reference>
<sequence length="822" mass="92142">MADSNPTLQSGDDQSAIDNSSGDGNGNADGSGSSLSIQSLMDQGPAAMLLGLQFSLRTWLVFPYWYLTFQLNRTAVARTDLKMKPRPKAETWITRTTYYLYESGSNLAAAVLTVGAALLFRFFPWDKAPWLREMLGIQTGQYFFSFRINNLDASTHQVLLFWINFGCLSFVAVLSLAWMHVDWTWNLSVKLFERVFGMDTSNLAEVNPAPLAQASSRTSLSSAHPDAGDSRSIPGSEASEANQARGRSTALPQPDRAGLTQRGNPNRGDPVRDRPHHFQTEMQANLDTLRNKLDEVDRVQQSTEYEQSLPPQKAARLKEEERRLSLSHNACDQAWSDLRSISSGASIEGPSHEFALLLDRLASFYCEISINLSDYSLHTMNALLSALTISKQSIQELDRISRVRWSGEHFSNFETLCDSYLNILDRFISMHNDIFPFHDGHSELLRVKIGISDDAFKTIRANWARLVLSHGVKISQGYLALKSQLSSTYLNLRRGRLAGYASTLYLMLQETQTDQAVPLRDWMNELFEGLPVSPNGLSWIPACAKTCAQLAFLHEEEGRSEESDRRFEQSAVYFQALTPAAQILWARVGLPVLSQACVIQARNDTPEALNTAKETLHLALIALQIVPEIPNVLLKQLGVLTVVKNLIEPMSREQAIEETGVIYTMHQDHHGPALHYSAYLHYKYVRSGTTTSGDEEDYNQKCIDAFKALFRTTIQELDQSTAEIFYTGMLEDLFAHLDTVDEGPELGTTIVELFEELPESKSKRLHRSFACALQKLADLYERTQARQKLEQNGEDGTALDDDAVKVLVQGFRSRAATLSQFQ</sequence>
<dbReference type="EMBL" id="JAPDMZ010000328">
    <property type="protein sequence ID" value="KAK0543779.1"/>
    <property type="molecule type" value="Genomic_DNA"/>
</dbReference>
<proteinExistence type="predicted"/>
<evidence type="ECO:0000313" key="3">
    <source>
        <dbReference type="EMBL" id="KAK0543779.1"/>
    </source>
</evidence>
<feature type="compositionally biased region" description="Polar residues" evidence="1">
    <location>
        <begin position="1"/>
        <end position="17"/>
    </location>
</feature>
<evidence type="ECO:0000256" key="2">
    <source>
        <dbReference type="SAM" id="Phobius"/>
    </source>
</evidence>
<organism evidence="3 4">
    <name type="scientific">Tilletia horrida</name>
    <dbReference type="NCBI Taxonomy" id="155126"/>
    <lineage>
        <taxon>Eukaryota</taxon>
        <taxon>Fungi</taxon>
        <taxon>Dikarya</taxon>
        <taxon>Basidiomycota</taxon>
        <taxon>Ustilaginomycotina</taxon>
        <taxon>Exobasidiomycetes</taxon>
        <taxon>Tilletiales</taxon>
        <taxon>Tilletiaceae</taxon>
        <taxon>Tilletia</taxon>
    </lineage>
</organism>
<feature type="region of interest" description="Disordered" evidence="1">
    <location>
        <begin position="1"/>
        <end position="31"/>
    </location>
</feature>